<organism evidence="5 6">
    <name type="scientific">Planoprotostelium fungivorum</name>
    <dbReference type="NCBI Taxonomy" id="1890364"/>
    <lineage>
        <taxon>Eukaryota</taxon>
        <taxon>Amoebozoa</taxon>
        <taxon>Evosea</taxon>
        <taxon>Variosea</taxon>
        <taxon>Cavosteliida</taxon>
        <taxon>Cavosteliaceae</taxon>
        <taxon>Planoprotostelium</taxon>
    </lineage>
</organism>
<protein>
    <recommendedName>
        <fullName evidence="1">Defective in cullin neddylation protein</fullName>
    </recommendedName>
</protein>
<dbReference type="PANTHER" id="PTHR12281">
    <property type="entry name" value="RP42 RELATED"/>
    <property type="match status" value="1"/>
</dbReference>
<gene>
    <name evidence="5" type="ORF">PROFUN_14684</name>
</gene>
<dbReference type="Gene3D" id="1.10.238.200">
    <property type="entry name" value="Cullin, PONY binding domain"/>
    <property type="match status" value="1"/>
</dbReference>
<dbReference type="InterPro" id="IPR000008">
    <property type="entry name" value="C2_dom"/>
</dbReference>
<dbReference type="Gene3D" id="2.60.40.150">
    <property type="entry name" value="C2 domain"/>
    <property type="match status" value="1"/>
</dbReference>
<dbReference type="PANTHER" id="PTHR12281:SF31">
    <property type="entry name" value="DCN1-LIKE PROTEIN 3"/>
    <property type="match status" value="1"/>
</dbReference>
<dbReference type="InterPro" id="IPR043136">
    <property type="entry name" value="B30.2/SPRY_sf"/>
</dbReference>
<name>A0A2P6MYV4_9EUKA</name>
<dbReference type="InParanoid" id="A0A2P6MYV4"/>
<dbReference type="InterPro" id="IPR035892">
    <property type="entry name" value="C2_domain_sf"/>
</dbReference>
<dbReference type="GO" id="GO:0097602">
    <property type="term" value="F:cullin family protein binding"/>
    <property type="evidence" value="ECO:0007669"/>
    <property type="project" value="TreeGrafter"/>
</dbReference>
<evidence type="ECO:0000256" key="1">
    <source>
        <dbReference type="RuleBase" id="RU410713"/>
    </source>
</evidence>
<feature type="domain" description="C2" evidence="2">
    <location>
        <begin position="1"/>
        <end position="106"/>
    </location>
</feature>
<dbReference type="Pfam" id="PF00622">
    <property type="entry name" value="SPRY"/>
    <property type="match status" value="1"/>
</dbReference>
<dbReference type="SMART" id="SM00449">
    <property type="entry name" value="SPRY"/>
    <property type="match status" value="1"/>
</dbReference>
<dbReference type="PROSITE" id="PS50004">
    <property type="entry name" value="C2"/>
    <property type="match status" value="1"/>
</dbReference>
<dbReference type="InterPro" id="IPR042460">
    <property type="entry name" value="DCN1-like_PONY"/>
</dbReference>
<dbReference type="Gene3D" id="1.10.238.10">
    <property type="entry name" value="EF-hand"/>
    <property type="match status" value="1"/>
</dbReference>
<dbReference type="GO" id="GO:0000151">
    <property type="term" value="C:ubiquitin ligase complex"/>
    <property type="evidence" value="ECO:0007669"/>
    <property type="project" value="TreeGrafter"/>
</dbReference>
<comment type="caution">
    <text evidence="5">The sequence shown here is derived from an EMBL/GenBank/DDBJ whole genome shotgun (WGS) entry which is preliminary data.</text>
</comment>
<dbReference type="FunCoup" id="A0A2P6MYV4">
    <property type="interactions" value="83"/>
</dbReference>
<evidence type="ECO:0000259" key="3">
    <source>
        <dbReference type="PROSITE" id="PS50188"/>
    </source>
</evidence>
<dbReference type="InterPro" id="IPR013320">
    <property type="entry name" value="ConA-like_dom_sf"/>
</dbReference>
<dbReference type="Pfam" id="PF03556">
    <property type="entry name" value="Cullin_binding"/>
    <property type="match status" value="1"/>
</dbReference>
<dbReference type="InterPro" id="IPR014764">
    <property type="entry name" value="DCN-prot"/>
</dbReference>
<dbReference type="CDD" id="cd11709">
    <property type="entry name" value="SPRY"/>
    <property type="match status" value="1"/>
</dbReference>
<feature type="domain" description="B30.2/SPRY" evidence="3">
    <location>
        <begin position="165"/>
        <end position="353"/>
    </location>
</feature>
<evidence type="ECO:0000313" key="6">
    <source>
        <dbReference type="Proteomes" id="UP000241769"/>
    </source>
</evidence>
<dbReference type="CDD" id="cd00030">
    <property type="entry name" value="C2"/>
    <property type="match status" value="1"/>
</dbReference>
<dbReference type="SMART" id="SM00239">
    <property type="entry name" value="C2"/>
    <property type="match status" value="1"/>
</dbReference>
<dbReference type="PROSITE" id="PS50188">
    <property type="entry name" value="B302_SPRY"/>
    <property type="match status" value="1"/>
</dbReference>
<dbReference type="Gene3D" id="2.60.120.920">
    <property type="match status" value="1"/>
</dbReference>
<dbReference type="InterPro" id="IPR001870">
    <property type="entry name" value="B30.2/SPRY"/>
</dbReference>
<dbReference type="Proteomes" id="UP000241769">
    <property type="component" value="Unassembled WGS sequence"/>
</dbReference>
<evidence type="ECO:0000313" key="5">
    <source>
        <dbReference type="EMBL" id="PRP76889.1"/>
    </source>
</evidence>
<dbReference type="SUPFAM" id="SSF49899">
    <property type="entry name" value="Concanavalin A-like lectins/glucanases"/>
    <property type="match status" value="1"/>
</dbReference>
<comment type="function">
    <text evidence="1">Neddylation of cullins play an essential role in the regulation of SCF-type complexes activity.</text>
</comment>
<dbReference type="InterPro" id="IPR005176">
    <property type="entry name" value="PONY_dom"/>
</dbReference>
<dbReference type="AlphaFoldDB" id="A0A2P6MYV4"/>
<keyword evidence="6" id="KW-1185">Reference proteome</keyword>
<dbReference type="OrthoDB" id="286637at2759"/>
<dbReference type="STRING" id="1890364.A0A2P6MYV4"/>
<dbReference type="GO" id="GO:0031624">
    <property type="term" value="F:ubiquitin conjugating enzyme binding"/>
    <property type="evidence" value="ECO:0007669"/>
    <property type="project" value="TreeGrafter"/>
</dbReference>
<dbReference type="InterPro" id="IPR003877">
    <property type="entry name" value="SPRY_dom"/>
</dbReference>
<reference evidence="5 6" key="1">
    <citation type="journal article" date="2018" name="Genome Biol. Evol.">
        <title>Multiple Roots of Fruiting Body Formation in Amoebozoa.</title>
        <authorList>
            <person name="Hillmann F."/>
            <person name="Forbes G."/>
            <person name="Novohradska S."/>
            <person name="Ferling I."/>
            <person name="Riege K."/>
            <person name="Groth M."/>
            <person name="Westermann M."/>
            <person name="Marz M."/>
            <person name="Spaller T."/>
            <person name="Winckler T."/>
            <person name="Schaap P."/>
            <person name="Glockner G."/>
        </authorList>
    </citation>
    <scope>NUCLEOTIDE SEQUENCE [LARGE SCALE GENOMIC DNA]</scope>
    <source>
        <strain evidence="5 6">Jena</strain>
    </source>
</reference>
<dbReference type="EMBL" id="MDYQ01000294">
    <property type="protein sequence ID" value="PRP76889.1"/>
    <property type="molecule type" value="Genomic_DNA"/>
</dbReference>
<proteinExistence type="predicted"/>
<dbReference type="Pfam" id="PF00168">
    <property type="entry name" value="C2"/>
    <property type="match status" value="1"/>
</dbReference>
<dbReference type="GO" id="GO:0045116">
    <property type="term" value="P:protein neddylation"/>
    <property type="evidence" value="ECO:0007669"/>
    <property type="project" value="TreeGrafter"/>
</dbReference>
<evidence type="ECO:0000259" key="4">
    <source>
        <dbReference type="PROSITE" id="PS51229"/>
    </source>
</evidence>
<evidence type="ECO:0000259" key="2">
    <source>
        <dbReference type="PROSITE" id="PS50004"/>
    </source>
</evidence>
<sequence length="559" mass="64023">MADKLSITVLTGKNINRGKKCDAYCEFILLDEKGEKIDKAQTTKVAKSSNDPIWNHSIAFRIGPSFAGILVRCWDRNRLRADRSLGQVTIKFNKSMMASQKLDQWFTMTPRKEGEDGGGEVHIQIQCGEPSDEEHTSTGKDRSATIANGEVIAEVQPSQEFTSEAVDKKLKETTHVVIESDSEEETKSRIGVPQTSLEKLTKDAKEIMFYNKNMEAGNTSSNTSSLEYVVGNVKINRGKWYYEIKVISRGHRILLGWSTTNYNPKANAGEAWVYDVTKQEKVRGNFVEKYGEPTSDNDVIGCGLDFESKTMHFYKNGKDMGAVHDVVTTKRAVPVLCLGYHSRVAVNFGRQNFVGETEGYLPIHLMLTEKEMEAVVKLFTHYRVHGTGFLEFMKDVGAVGDDDPMMFVVANRFHCSHMWEISRDEFISTFAVNGCPTMEKMKQKLAAWTTEAKDPSHFRTLYNFVFEYLREDRKIILTEEATVAWEIILKYKPWALLPDFLRFIQEEGKKAVSRDVWQQLWHFMQTFPNHLNDYDDQSSWPILFDEFNDWKKKNGKMEA</sequence>
<dbReference type="GO" id="GO:0032182">
    <property type="term" value="F:ubiquitin-like protein binding"/>
    <property type="evidence" value="ECO:0007669"/>
    <property type="project" value="TreeGrafter"/>
</dbReference>
<dbReference type="SUPFAM" id="SSF49562">
    <property type="entry name" value="C2 domain (Calcium/lipid-binding domain, CaLB)"/>
    <property type="match status" value="1"/>
</dbReference>
<feature type="domain" description="DCUN1" evidence="4">
    <location>
        <begin position="367"/>
        <end position="552"/>
    </location>
</feature>
<dbReference type="PROSITE" id="PS51229">
    <property type="entry name" value="DCUN1"/>
    <property type="match status" value="1"/>
</dbReference>
<accession>A0A2P6MYV4</accession>